<proteinExistence type="predicted"/>
<reference evidence="2" key="2">
    <citation type="submission" date="2025-09" db="UniProtKB">
        <authorList>
            <consortium name="Ensembl"/>
        </authorList>
    </citation>
    <scope>IDENTIFICATION</scope>
</reference>
<feature type="compositionally biased region" description="Pro residues" evidence="1">
    <location>
        <begin position="99"/>
        <end position="110"/>
    </location>
</feature>
<dbReference type="OrthoDB" id="8614100at2759"/>
<feature type="compositionally biased region" description="Low complexity" evidence="1">
    <location>
        <begin position="39"/>
        <end position="52"/>
    </location>
</feature>
<organism evidence="2 3">
    <name type="scientific">Naja naja</name>
    <name type="common">Indian cobra</name>
    <dbReference type="NCBI Taxonomy" id="35670"/>
    <lineage>
        <taxon>Eukaryota</taxon>
        <taxon>Metazoa</taxon>
        <taxon>Chordata</taxon>
        <taxon>Craniata</taxon>
        <taxon>Vertebrata</taxon>
        <taxon>Euteleostomi</taxon>
        <taxon>Lepidosauria</taxon>
        <taxon>Squamata</taxon>
        <taxon>Bifurcata</taxon>
        <taxon>Unidentata</taxon>
        <taxon>Episquamata</taxon>
        <taxon>Toxicofera</taxon>
        <taxon>Serpentes</taxon>
        <taxon>Colubroidea</taxon>
        <taxon>Elapidae</taxon>
        <taxon>Elapinae</taxon>
        <taxon>Naja</taxon>
    </lineage>
</organism>
<dbReference type="Proteomes" id="UP000694559">
    <property type="component" value="Unplaced"/>
</dbReference>
<feature type="compositionally biased region" description="Polar residues" evidence="1">
    <location>
        <begin position="62"/>
        <end position="73"/>
    </location>
</feature>
<reference evidence="2" key="1">
    <citation type="submission" date="2025-08" db="UniProtKB">
        <authorList>
            <consortium name="Ensembl"/>
        </authorList>
    </citation>
    <scope>IDENTIFICATION</scope>
</reference>
<keyword evidence="3" id="KW-1185">Reference proteome</keyword>
<feature type="compositionally biased region" description="Polar residues" evidence="1">
    <location>
        <begin position="81"/>
        <end position="92"/>
    </location>
</feature>
<dbReference type="AlphaFoldDB" id="A0A8C6VKQ9"/>
<evidence type="ECO:0000313" key="3">
    <source>
        <dbReference type="Proteomes" id="UP000694559"/>
    </source>
</evidence>
<dbReference type="Ensembl" id="ENSNNAT00000005992.1">
    <property type="protein sequence ID" value="ENSNNAP00000005733.1"/>
    <property type="gene ID" value="ENSNNAG00000003865.1"/>
</dbReference>
<evidence type="ECO:0000256" key="1">
    <source>
        <dbReference type="SAM" id="MobiDB-lite"/>
    </source>
</evidence>
<feature type="region of interest" description="Disordered" evidence="1">
    <location>
        <begin position="1"/>
        <end position="134"/>
    </location>
</feature>
<evidence type="ECO:0000313" key="2">
    <source>
        <dbReference type="Ensembl" id="ENSNNAP00000005733.1"/>
    </source>
</evidence>
<protein>
    <submittedName>
        <fullName evidence="2">Uncharacterized protein</fullName>
    </submittedName>
</protein>
<feature type="compositionally biased region" description="Basic and acidic residues" evidence="1">
    <location>
        <begin position="9"/>
        <end position="20"/>
    </location>
</feature>
<accession>A0A8C6VKQ9</accession>
<sequence>MAAALRRLRGTEVERVRPEPEPPPPLWGMAPFRCAQHRGSGQSAVQGGSQEQPPYPGYAPNYWNSSPRASYSNPYPVGSELQGQGIDSSYTNGVYGPSYPAPGAGPPYPSLPQSNTYYSSEHSPATYSTDTSSIYRTPSSASNWNYPPPDCPAEGSMVRRQVAGYSPPQGPAFPLPPYPYGDCNPNIPQQRPPPPQPGLQDATWQTPGAYGIQPPYGWLLPQRGKGIHLLQNLGLAVMCLLYTPQITILRYVFEIHKGLVHYLFKIRNSIFICFRICALQVYHRKNPIEYSIFLTPLEQNPKF</sequence>
<feature type="compositionally biased region" description="Polar residues" evidence="1">
    <location>
        <begin position="111"/>
        <end position="134"/>
    </location>
</feature>
<name>A0A8C6VKQ9_NAJNA</name>
<dbReference type="GeneTree" id="ENSGT00940000158936"/>